<dbReference type="Proteomes" id="UP000555728">
    <property type="component" value="Unassembled WGS sequence"/>
</dbReference>
<dbReference type="EMBL" id="JACIGI010000025">
    <property type="protein sequence ID" value="MBB4286981.1"/>
    <property type="molecule type" value="Genomic_DNA"/>
</dbReference>
<gene>
    <name evidence="2" type="ORF">GGD88_002724</name>
</gene>
<dbReference type="RefSeq" id="WP_184436304.1">
    <property type="nucleotide sequence ID" value="NZ_JACIGI010000025.1"/>
</dbReference>
<keyword evidence="1" id="KW-0812">Transmembrane</keyword>
<name>A0A7W6WL27_9PROT</name>
<accession>A0A7W6WL27</accession>
<keyword evidence="3" id="KW-1185">Reference proteome</keyword>
<evidence type="ECO:0000313" key="3">
    <source>
        <dbReference type="Proteomes" id="UP000555728"/>
    </source>
</evidence>
<evidence type="ECO:0000256" key="1">
    <source>
        <dbReference type="SAM" id="Phobius"/>
    </source>
</evidence>
<dbReference type="AlphaFoldDB" id="A0A7W6WL27"/>
<comment type="caution">
    <text evidence="2">The sequence shown here is derived from an EMBL/GenBank/DDBJ whole genome shotgun (WGS) entry which is preliminary data.</text>
</comment>
<dbReference type="InterPro" id="IPR031876">
    <property type="entry name" value="DUF4760"/>
</dbReference>
<keyword evidence="1" id="KW-0472">Membrane</keyword>
<protein>
    <recommendedName>
        <fullName evidence="4">DUF4760 domain-containing protein</fullName>
    </recommendedName>
</protein>
<evidence type="ECO:0000313" key="2">
    <source>
        <dbReference type="EMBL" id="MBB4286981.1"/>
    </source>
</evidence>
<reference evidence="2 3" key="1">
    <citation type="submission" date="2020-08" db="EMBL/GenBank/DDBJ databases">
        <title>Genome sequencing of Purple Non-Sulfur Bacteria from various extreme environments.</title>
        <authorList>
            <person name="Mayer M."/>
        </authorList>
    </citation>
    <scope>NUCLEOTIDE SEQUENCE [LARGE SCALE GENOMIC DNA]</scope>
    <source>
        <strain evidence="2 3">JA135</strain>
    </source>
</reference>
<keyword evidence="1" id="KW-1133">Transmembrane helix</keyword>
<dbReference type="Pfam" id="PF15956">
    <property type="entry name" value="DUF4760"/>
    <property type="match status" value="1"/>
</dbReference>
<proteinExistence type="predicted"/>
<sequence>MIDGTVTYEVFIGLAQLIVLAVGLLFTIISLWQNYRVNKHSYEWNKKKYAQDALGLYKNSVILTELQKDLKYIEEPRTISVEELENHLDRNDSLREQLHALLNYYEGLARGIHTGIYDETVIRSGREGAMKRAFKAFEPYILCRRYRNNSPNAWIELEKICKKWEQR</sequence>
<organism evidence="2 3">
    <name type="scientific">Roseospira goensis</name>
    <dbReference type="NCBI Taxonomy" id="391922"/>
    <lineage>
        <taxon>Bacteria</taxon>
        <taxon>Pseudomonadati</taxon>
        <taxon>Pseudomonadota</taxon>
        <taxon>Alphaproteobacteria</taxon>
        <taxon>Rhodospirillales</taxon>
        <taxon>Rhodospirillaceae</taxon>
        <taxon>Roseospira</taxon>
    </lineage>
</organism>
<evidence type="ECO:0008006" key="4">
    <source>
        <dbReference type="Google" id="ProtNLM"/>
    </source>
</evidence>
<feature type="transmembrane region" description="Helical" evidence="1">
    <location>
        <begin position="12"/>
        <end position="32"/>
    </location>
</feature>